<dbReference type="EMBL" id="CP024770">
    <property type="protein sequence ID" value="QGY32983.1"/>
    <property type="molecule type" value="Genomic_DNA"/>
</dbReference>
<evidence type="ECO:0000313" key="6">
    <source>
        <dbReference type="EMBL" id="QGY32983.1"/>
    </source>
</evidence>
<dbReference type="InterPro" id="IPR005119">
    <property type="entry name" value="LysR_subst-bd"/>
</dbReference>
<accession>A0A6B9GAW3</accession>
<dbReference type="Pfam" id="PF00126">
    <property type="entry name" value="HTH_1"/>
    <property type="match status" value="1"/>
</dbReference>
<dbReference type="GO" id="GO:0003700">
    <property type="term" value="F:DNA-binding transcription factor activity"/>
    <property type="evidence" value="ECO:0007669"/>
    <property type="project" value="InterPro"/>
</dbReference>
<dbReference type="SUPFAM" id="SSF53850">
    <property type="entry name" value="Periplasmic binding protein-like II"/>
    <property type="match status" value="1"/>
</dbReference>
<reference evidence="6 7" key="1">
    <citation type="submission" date="2017-11" db="EMBL/GenBank/DDBJ databases">
        <title>Genome sequence of Pantoea cypripedii NE1.</title>
        <authorList>
            <person name="Nascimento F.X."/>
        </authorList>
    </citation>
    <scope>NUCLEOTIDE SEQUENCE [LARGE SCALE GENOMIC DNA]</scope>
    <source>
        <strain evidence="6 7">NE1</strain>
        <plasmid evidence="7">pne1b</plasmid>
    </source>
</reference>
<name>A0A6B9GAW3_PANCY</name>
<evidence type="ECO:0000256" key="3">
    <source>
        <dbReference type="ARBA" id="ARBA00023125"/>
    </source>
</evidence>
<geneLocation type="plasmid" evidence="7">
    <name>pne1b</name>
</geneLocation>
<feature type="domain" description="HTH lysR-type" evidence="5">
    <location>
        <begin position="11"/>
        <end position="68"/>
    </location>
</feature>
<evidence type="ECO:0000256" key="1">
    <source>
        <dbReference type="ARBA" id="ARBA00009437"/>
    </source>
</evidence>
<protein>
    <recommendedName>
        <fullName evidence="5">HTH lysR-type domain-containing protein</fullName>
    </recommendedName>
</protein>
<evidence type="ECO:0000313" key="7">
    <source>
        <dbReference type="Proteomes" id="UP000502005"/>
    </source>
</evidence>
<dbReference type="PANTHER" id="PTHR30118:SF15">
    <property type="entry name" value="TRANSCRIPTIONAL REGULATORY PROTEIN"/>
    <property type="match status" value="1"/>
</dbReference>
<sequence length="309" mass="34178">MNAVHHLLRNLDLNLLPVFDAIYRHRSVVSAANELAISPSALSHALARLRVSFSDDLFLRQGSRMQPTSRAEEVAAVISSALGQLTSGLSGHEVFAPASSSRQFTFAATDYTAAVLFPSLIARLQQSAPAMRVRILYSKQYDAVDDLLTGKADFAVGFEEEDMLPRQGLEALELFRDDYVVAVRQENPLVGNTLEAQHYLALGHVVVKPWNEPQRTIDSYLQQQGVSRKIVAELPSVMSAPFIVYSTDLAITLPRRGVEKLFDTTKMKIFPPPFSIPGYTLKLYFSPSRVNTASHSWMKEQILLSAGAS</sequence>
<keyword evidence="3" id="KW-0238">DNA-binding</keyword>
<dbReference type="SUPFAM" id="SSF46785">
    <property type="entry name" value="Winged helix' DNA-binding domain"/>
    <property type="match status" value="1"/>
</dbReference>
<dbReference type="Pfam" id="PF03466">
    <property type="entry name" value="LysR_substrate"/>
    <property type="match status" value="1"/>
</dbReference>
<comment type="similarity">
    <text evidence="1">Belongs to the LysR transcriptional regulatory family.</text>
</comment>
<organism evidence="6 7">
    <name type="scientific">Pantoea cypripedii</name>
    <name type="common">Pectobacterium cypripedii</name>
    <name type="synonym">Erwinia cypripedii</name>
    <dbReference type="NCBI Taxonomy" id="55209"/>
    <lineage>
        <taxon>Bacteria</taxon>
        <taxon>Pseudomonadati</taxon>
        <taxon>Pseudomonadota</taxon>
        <taxon>Gammaproteobacteria</taxon>
        <taxon>Enterobacterales</taxon>
        <taxon>Erwiniaceae</taxon>
        <taxon>Pantoea</taxon>
    </lineage>
</organism>
<keyword evidence="4" id="KW-0804">Transcription</keyword>
<dbReference type="PANTHER" id="PTHR30118">
    <property type="entry name" value="HTH-TYPE TRANSCRIPTIONAL REGULATOR LEUO-RELATED"/>
    <property type="match status" value="1"/>
</dbReference>
<dbReference type="InterPro" id="IPR050389">
    <property type="entry name" value="LysR-type_TF"/>
</dbReference>
<proteinExistence type="inferred from homology"/>
<dbReference type="InterPro" id="IPR036390">
    <property type="entry name" value="WH_DNA-bd_sf"/>
</dbReference>
<keyword evidence="2" id="KW-0805">Transcription regulation</keyword>
<dbReference type="PROSITE" id="PS50931">
    <property type="entry name" value="HTH_LYSR"/>
    <property type="match status" value="1"/>
</dbReference>
<dbReference type="GO" id="GO:0003677">
    <property type="term" value="F:DNA binding"/>
    <property type="evidence" value="ECO:0007669"/>
    <property type="project" value="UniProtKB-KW"/>
</dbReference>
<evidence type="ECO:0000256" key="4">
    <source>
        <dbReference type="ARBA" id="ARBA00023163"/>
    </source>
</evidence>
<dbReference type="Gene3D" id="1.10.10.10">
    <property type="entry name" value="Winged helix-like DNA-binding domain superfamily/Winged helix DNA-binding domain"/>
    <property type="match status" value="1"/>
</dbReference>
<dbReference type="InterPro" id="IPR000847">
    <property type="entry name" value="LysR_HTH_N"/>
</dbReference>
<dbReference type="RefSeq" id="WP_208718979.1">
    <property type="nucleotide sequence ID" value="NZ_CP024770.1"/>
</dbReference>
<dbReference type="AlphaFoldDB" id="A0A6B9GAW3"/>
<gene>
    <name evidence="6" type="ORF">CUN67_29070</name>
</gene>
<keyword evidence="6" id="KW-0614">Plasmid</keyword>
<evidence type="ECO:0000259" key="5">
    <source>
        <dbReference type="PROSITE" id="PS50931"/>
    </source>
</evidence>
<evidence type="ECO:0000256" key="2">
    <source>
        <dbReference type="ARBA" id="ARBA00023015"/>
    </source>
</evidence>
<dbReference type="Proteomes" id="UP000502005">
    <property type="component" value="Plasmid pNE1B"/>
</dbReference>
<dbReference type="InterPro" id="IPR036388">
    <property type="entry name" value="WH-like_DNA-bd_sf"/>
</dbReference>
<dbReference type="Gene3D" id="3.40.190.10">
    <property type="entry name" value="Periplasmic binding protein-like II"/>
    <property type="match status" value="2"/>
</dbReference>